<proteinExistence type="predicted"/>
<comment type="caution">
    <text evidence="1">The sequence shown here is derived from an EMBL/GenBank/DDBJ whole genome shotgun (WGS) entry which is preliminary data.</text>
</comment>
<name>A0AAE3KIL7_9PSEU</name>
<gene>
    <name evidence="1" type="ORF">LX83_000243</name>
</gene>
<organism evidence="1 2">
    <name type="scientific">Goodfellowiella coeruleoviolacea</name>
    <dbReference type="NCBI Taxonomy" id="334858"/>
    <lineage>
        <taxon>Bacteria</taxon>
        <taxon>Bacillati</taxon>
        <taxon>Actinomycetota</taxon>
        <taxon>Actinomycetes</taxon>
        <taxon>Pseudonocardiales</taxon>
        <taxon>Pseudonocardiaceae</taxon>
        <taxon>Goodfellowiella</taxon>
    </lineage>
</organism>
<sequence>MVNVLAGIIGALLGFSGALLGAWIKSRGEHRKWLRDQKLSGAAEMVSAGTNIFEFRHRSEDWLNAFEPSELREWQTQLQRGRAVIHLLCAQETRDHADSFATWCWRSKAPRAEHEENTVAALRAFTASLRKEIGSA</sequence>
<reference evidence="1" key="1">
    <citation type="submission" date="2022-06" db="EMBL/GenBank/DDBJ databases">
        <title>Genomic Encyclopedia of Archaeal and Bacterial Type Strains, Phase II (KMG-II): from individual species to whole genera.</title>
        <authorList>
            <person name="Goeker M."/>
        </authorList>
    </citation>
    <scope>NUCLEOTIDE SEQUENCE</scope>
    <source>
        <strain evidence="1">DSM 43935</strain>
    </source>
</reference>
<accession>A0AAE3KIL7</accession>
<dbReference type="Proteomes" id="UP001206128">
    <property type="component" value="Unassembled WGS sequence"/>
</dbReference>
<dbReference type="AlphaFoldDB" id="A0AAE3KIL7"/>
<evidence type="ECO:0000313" key="1">
    <source>
        <dbReference type="EMBL" id="MCP2163403.1"/>
    </source>
</evidence>
<dbReference type="RefSeq" id="WP_253766016.1">
    <property type="nucleotide sequence ID" value="NZ_JAMTCK010000001.1"/>
</dbReference>
<keyword evidence="2" id="KW-1185">Reference proteome</keyword>
<evidence type="ECO:0000313" key="2">
    <source>
        <dbReference type="Proteomes" id="UP001206128"/>
    </source>
</evidence>
<protein>
    <submittedName>
        <fullName evidence="1">Uncharacterized protein</fullName>
    </submittedName>
</protein>
<dbReference type="EMBL" id="JAMTCK010000001">
    <property type="protein sequence ID" value="MCP2163403.1"/>
    <property type="molecule type" value="Genomic_DNA"/>
</dbReference>